<organism evidence="3 4">
    <name type="scientific">Roridomyces roridus</name>
    <dbReference type="NCBI Taxonomy" id="1738132"/>
    <lineage>
        <taxon>Eukaryota</taxon>
        <taxon>Fungi</taxon>
        <taxon>Dikarya</taxon>
        <taxon>Basidiomycota</taxon>
        <taxon>Agaricomycotina</taxon>
        <taxon>Agaricomycetes</taxon>
        <taxon>Agaricomycetidae</taxon>
        <taxon>Agaricales</taxon>
        <taxon>Marasmiineae</taxon>
        <taxon>Mycenaceae</taxon>
        <taxon>Roridomyces</taxon>
    </lineage>
</organism>
<dbReference type="SUPFAM" id="SSF82199">
    <property type="entry name" value="SET domain"/>
    <property type="match status" value="1"/>
</dbReference>
<evidence type="ECO:0000313" key="4">
    <source>
        <dbReference type="Proteomes" id="UP001221142"/>
    </source>
</evidence>
<protein>
    <recommendedName>
        <fullName evidence="2">SET domain-containing protein</fullName>
    </recommendedName>
</protein>
<feature type="domain" description="SET" evidence="2">
    <location>
        <begin position="23"/>
        <end position="274"/>
    </location>
</feature>
<evidence type="ECO:0000256" key="1">
    <source>
        <dbReference type="SAM" id="MobiDB-lite"/>
    </source>
</evidence>
<dbReference type="PROSITE" id="PS50280">
    <property type="entry name" value="SET"/>
    <property type="match status" value="1"/>
</dbReference>
<dbReference type="Gene3D" id="3.90.1410.10">
    <property type="entry name" value="set domain protein methyltransferase, domain 1"/>
    <property type="match status" value="1"/>
</dbReference>
<keyword evidence="4" id="KW-1185">Reference proteome</keyword>
<gene>
    <name evidence="3" type="ORF">FB45DRAFT_895712</name>
</gene>
<dbReference type="InterPro" id="IPR046341">
    <property type="entry name" value="SET_dom_sf"/>
</dbReference>
<dbReference type="PANTHER" id="PTHR13271:SF34">
    <property type="entry name" value="N-LYSINE METHYLTRANSFERASE SETD6"/>
    <property type="match status" value="1"/>
</dbReference>
<dbReference type="InterPro" id="IPR001214">
    <property type="entry name" value="SET_dom"/>
</dbReference>
<feature type="region of interest" description="Disordered" evidence="1">
    <location>
        <begin position="403"/>
        <end position="433"/>
    </location>
</feature>
<accession>A0AAD7CA69</accession>
<dbReference type="PANTHER" id="PTHR13271">
    <property type="entry name" value="UNCHARACTERIZED PUTATIVE METHYLTRANSFERASE"/>
    <property type="match status" value="1"/>
</dbReference>
<dbReference type="EMBL" id="JARKIF010000003">
    <property type="protein sequence ID" value="KAJ7643664.1"/>
    <property type="molecule type" value="Genomic_DNA"/>
</dbReference>
<name>A0AAD7CA69_9AGAR</name>
<comment type="caution">
    <text evidence="3">The sequence shown here is derived from an EMBL/GenBank/DDBJ whole genome shotgun (WGS) entry which is preliminary data.</text>
</comment>
<proteinExistence type="predicted"/>
<sequence length="514" mass="57155">MTDNNEVARLLSWCSERGFWLDPRIRVDVGPSGVSVISRNSAIPVDSILVRIPRQSVLSVKSSPISELIPPNPYGRGAQLSLALAVSVELVCGVASSWFPYLQSLPREIPGMPLFWVGGAHAIHGGPAECLNGTEAWKILFESAENRTSLFNEIDTYYRQVAIPVYSETCPQTIPSLRDFYYSYALVSSRSFLVDSYHGLAMVPIADAFNHAQDNHVHLESDFDVCPECGSLQQCTHDDNEAQERPSPVAADDYYEMVCIRPIPKNSEIFNTYGETLSNAELLVQYGFILDVNDNDRLVWTFDQLAEFSEDYLPERNWKTLGGLESFRELVSGLIPQSWDDTALSQSELVHIDRTHEFCLNGDASVSHGLWLYFVLLLRNSPTESIDEAMNCQLELELHAPSGVDVDAQPPLPDDHPPVPGPQHHHQQTSSPSPYGVIPELAHLLVALCRARLVRIGRLGVETTTEEFGEMLDRLADDDDDPSSRSTRMAISLAMTEKSLLDSCMAAWEGILHA</sequence>
<dbReference type="Proteomes" id="UP001221142">
    <property type="component" value="Unassembled WGS sequence"/>
</dbReference>
<dbReference type="InterPro" id="IPR050600">
    <property type="entry name" value="SETD3_SETD6_MTase"/>
</dbReference>
<dbReference type="GO" id="GO:0016279">
    <property type="term" value="F:protein-lysine N-methyltransferase activity"/>
    <property type="evidence" value="ECO:0007669"/>
    <property type="project" value="TreeGrafter"/>
</dbReference>
<dbReference type="AlphaFoldDB" id="A0AAD7CA69"/>
<reference evidence="3" key="1">
    <citation type="submission" date="2023-03" db="EMBL/GenBank/DDBJ databases">
        <title>Massive genome expansion in bonnet fungi (Mycena s.s.) driven by repeated elements and novel gene families across ecological guilds.</title>
        <authorList>
            <consortium name="Lawrence Berkeley National Laboratory"/>
            <person name="Harder C.B."/>
            <person name="Miyauchi S."/>
            <person name="Viragh M."/>
            <person name="Kuo A."/>
            <person name="Thoen E."/>
            <person name="Andreopoulos B."/>
            <person name="Lu D."/>
            <person name="Skrede I."/>
            <person name="Drula E."/>
            <person name="Henrissat B."/>
            <person name="Morin E."/>
            <person name="Kohler A."/>
            <person name="Barry K."/>
            <person name="LaButti K."/>
            <person name="Morin E."/>
            <person name="Salamov A."/>
            <person name="Lipzen A."/>
            <person name="Mereny Z."/>
            <person name="Hegedus B."/>
            <person name="Baldrian P."/>
            <person name="Stursova M."/>
            <person name="Weitz H."/>
            <person name="Taylor A."/>
            <person name="Grigoriev I.V."/>
            <person name="Nagy L.G."/>
            <person name="Martin F."/>
            <person name="Kauserud H."/>
        </authorList>
    </citation>
    <scope>NUCLEOTIDE SEQUENCE</scope>
    <source>
        <strain evidence="3">9284</strain>
    </source>
</reference>
<evidence type="ECO:0000259" key="2">
    <source>
        <dbReference type="PROSITE" id="PS50280"/>
    </source>
</evidence>
<dbReference type="CDD" id="cd10527">
    <property type="entry name" value="SET_LSMT"/>
    <property type="match status" value="1"/>
</dbReference>
<evidence type="ECO:0000313" key="3">
    <source>
        <dbReference type="EMBL" id="KAJ7643664.1"/>
    </source>
</evidence>
<dbReference type="GO" id="GO:0005634">
    <property type="term" value="C:nucleus"/>
    <property type="evidence" value="ECO:0007669"/>
    <property type="project" value="TreeGrafter"/>
</dbReference>